<reference evidence="1" key="2">
    <citation type="submission" date="2020-06" db="EMBL/GenBank/DDBJ databases">
        <title>Helianthus annuus Genome sequencing and assembly Release 2.</title>
        <authorList>
            <person name="Gouzy J."/>
            <person name="Langlade N."/>
            <person name="Munos S."/>
        </authorList>
    </citation>
    <scope>NUCLEOTIDE SEQUENCE</scope>
    <source>
        <tissue evidence="1">Leaves</tissue>
    </source>
</reference>
<comment type="caution">
    <text evidence="1">The sequence shown here is derived from an EMBL/GenBank/DDBJ whole genome shotgun (WGS) entry which is preliminary data.</text>
</comment>
<name>A0A9K3H593_HELAN</name>
<dbReference type="EMBL" id="MNCJ02000330">
    <property type="protein sequence ID" value="KAF5765264.1"/>
    <property type="molecule type" value="Genomic_DNA"/>
</dbReference>
<reference evidence="1" key="1">
    <citation type="journal article" date="2017" name="Nature">
        <title>The sunflower genome provides insights into oil metabolism, flowering and Asterid evolution.</title>
        <authorList>
            <person name="Badouin H."/>
            <person name="Gouzy J."/>
            <person name="Grassa C.J."/>
            <person name="Murat F."/>
            <person name="Staton S.E."/>
            <person name="Cottret L."/>
            <person name="Lelandais-Briere C."/>
            <person name="Owens G.L."/>
            <person name="Carrere S."/>
            <person name="Mayjonade B."/>
            <person name="Legrand L."/>
            <person name="Gill N."/>
            <person name="Kane N.C."/>
            <person name="Bowers J.E."/>
            <person name="Hubner S."/>
            <person name="Bellec A."/>
            <person name="Berard A."/>
            <person name="Berges H."/>
            <person name="Blanchet N."/>
            <person name="Boniface M.C."/>
            <person name="Brunel D."/>
            <person name="Catrice O."/>
            <person name="Chaidir N."/>
            <person name="Claudel C."/>
            <person name="Donnadieu C."/>
            <person name="Faraut T."/>
            <person name="Fievet G."/>
            <person name="Helmstetter N."/>
            <person name="King M."/>
            <person name="Knapp S.J."/>
            <person name="Lai Z."/>
            <person name="Le Paslier M.C."/>
            <person name="Lippi Y."/>
            <person name="Lorenzon L."/>
            <person name="Mandel J.R."/>
            <person name="Marage G."/>
            <person name="Marchand G."/>
            <person name="Marquand E."/>
            <person name="Bret-Mestries E."/>
            <person name="Morien E."/>
            <person name="Nambeesan S."/>
            <person name="Nguyen T."/>
            <person name="Pegot-Espagnet P."/>
            <person name="Pouilly N."/>
            <person name="Raftis F."/>
            <person name="Sallet E."/>
            <person name="Schiex T."/>
            <person name="Thomas J."/>
            <person name="Vandecasteele C."/>
            <person name="Vares D."/>
            <person name="Vear F."/>
            <person name="Vautrin S."/>
            <person name="Crespi M."/>
            <person name="Mangin B."/>
            <person name="Burke J.M."/>
            <person name="Salse J."/>
            <person name="Munos S."/>
            <person name="Vincourt P."/>
            <person name="Rieseberg L.H."/>
            <person name="Langlade N.B."/>
        </authorList>
    </citation>
    <scope>NUCLEOTIDE SEQUENCE</scope>
    <source>
        <tissue evidence="1">Leaves</tissue>
    </source>
</reference>
<gene>
    <name evidence="1" type="ORF">HanXRQr2_Chr15g0701711</name>
</gene>
<dbReference type="Proteomes" id="UP000215914">
    <property type="component" value="Unassembled WGS sequence"/>
</dbReference>
<protein>
    <submittedName>
        <fullName evidence="1">Uncharacterized protein</fullName>
    </submittedName>
</protein>
<accession>A0A9K3H593</accession>
<keyword evidence="2" id="KW-1185">Reference proteome</keyword>
<proteinExistence type="predicted"/>
<dbReference type="Gramene" id="mRNA:HanXRQr2_Chr15g0701711">
    <property type="protein sequence ID" value="CDS:HanXRQr2_Chr15g0701711.1"/>
    <property type="gene ID" value="HanXRQr2_Chr15g0701711"/>
</dbReference>
<dbReference type="PANTHER" id="PTHR31099">
    <property type="entry name" value="OS06G0165300 PROTEIN"/>
    <property type="match status" value="1"/>
</dbReference>
<dbReference type="PANTHER" id="PTHR31099:SF49">
    <property type="entry name" value="MYOSIN HEAVY CHAIN-LIKE PROTEIN"/>
    <property type="match status" value="1"/>
</dbReference>
<evidence type="ECO:0000313" key="1">
    <source>
        <dbReference type="EMBL" id="KAF5765264.1"/>
    </source>
</evidence>
<sequence length="96" mass="11190">MIRVRNFEYTFRALGIEPIVGDFRRLYQLFVSMGFFSFRQREGTPKLMVPPKGMTKWKTKFFYVKVATIAAKLQFQNMTGTIITENISVPRADTVD</sequence>
<organism evidence="1 2">
    <name type="scientific">Helianthus annuus</name>
    <name type="common">Common sunflower</name>
    <dbReference type="NCBI Taxonomy" id="4232"/>
    <lineage>
        <taxon>Eukaryota</taxon>
        <taxon>Viridiplantae</taxon>
        <taxon>Streptophyta</taxon>
        <taxon>Embryophyta</taxon>
        <taxon>Tracheophyta</taxon>
        <taxon>Spermatophyta</taxon>
        <taxon>Magnoliopsida</taxon>
        <taxon>eudicotyledons</taxon>
        <taxon>Gunneridae</taxon>
        <taxon>Pentapetalae</taxon>
        <taxon>asterids</taxon>
        <taxon>campanulids</taxon>
        <taxon>Asterales</taxon>
        <taxon>Asteraceae</taxon>
        <taxon>Asteroideae</taxon>
        <taxon>Heliantheae alliance</taxon>
        <taxon>Heliantheae</taxon>
        <taxon>Helianthus</taxon>
    </lineage>
</organism>
<evidence type="ECO:0000313" key="2">
    <source>
        <dbReference type="Proteomes" id="UP000215914"/>
    </source>
</evidence>
<dbReference type="AlphaFoldDB" id="A0A9K3H593"/>